<dbReference type="EMBL" id="JBHSMQ010000008">
    <property type="protein sequence ID" value="MFC5457082.1"/>
    <property type="molecule type" value="Genomic_DNA"/>
</dbReference>
<keyword evidence="9" id="KW-0812">Transmembrane</keyword>
<comment type="catalytic activity">
    <reaction evidence="1">
        <text>ATP + protein L-histidine = ADP + protein N-phospho-L-histidine.</text>
        <dbReference type="EC" id="2.7.13.3"/>
    </reaction>
</comment>
<dbReference type="InterPro" id="IPR011712">
    <property type="entry name" value="Sig_transdc_His_kin_sub3_dim/P"/>
</dbReference>
<evidence type="ECO:0000313" key="12">
    <source>
        <dbReference type="Proteomes" id="UP001596052"/>
    </source>
</evidence>
<sequence length="357" mass="39289">MSAVSSQYSERSGSNRKWLWVAFLLLPVVAMVDYHAGFELQFSIFYLVSVYLATWFGGWRMGVVVSLISVALSLTGDLASGAVNKNRLVTGWNCVISISFYMVMISVLYRLRMFQRQLEVRVRERTTALLEEIQERKKLEEAVLEVSEREQRRIGHDLHDSLCQHLTSAALAGQVLSEKLQQKSLPEAADSEQLVGLIESGIDLARSLARGLAPVELDMLGLTATLRELARTTTIRARLHCTLEMPEEVLLDDSEAVVHLYRIAQEAVNNAVRHSGAERITISLQNTPRGVQMQVVDDGIGLPPGAGRKSGMGLHIMRHRADMIGAVCEVCALAHGTCVSVLVPTRSRAEGAGPTSV</sequence>
<evidence type="ECO:0000256" key="9">
    <source>
        <dbReference type="SAM" id="Phobius"/>
    </source>
</evidence>
<keyword evidence="6 11" id="KW-0418">Kinase</keyword>
<evidence type="ECO:0000259" key="10">
    <source>
        <dbReference type="PROSITE" id="PS50109"/>
    </source>
</evidence>
<dbReference type="CDD" id="cd16917">
    <property type="entry name" value="HATPase_UhpB-NarQ-NarX-like"/>
    <property type="match status" value="1"/>
</dbReference>
<dbReference type="SMART" id="SM00387">
    <property type="entry name" value="HATPase_c"/>
    <property type="match status" value="1"/>
</dbReference>
<keyword evidence="9" id="KW-0472">Membrane</keyword>
<feature type="transmembrane region" description="Helical" evidence="9">
    <location>
        <begin position="44"/>
        <end position="70"/>
    </location>
</feature>
<evidence type="ECO:0000256" key="7">
    <source>
        <dbReference type="ARBA" id="ARBA00022840"/>
    </source>
</evidence>
<keyword evidence="4" id="KW-0808">Transferase</keyword>
<dbReference type="PANTHER" id="PTHR24421">
    <property type="entry name" value="NITRATE/NITRITE SENSOR PROTEIN NARX-RELATED"/>
    <property type="match status" value="1"/>
</dbReference>
<gene>
    <name evidence="11" type="ORF">ACFQDI_19600</name>
</gene>
<dbReference type="Proteomes" id="UP001596052">
    <property type="component" value="Unassembled WGS sequence"/>
</dbReference>
<dbReference type="InterPro" id="IPR050482">
    <property type="entry name" value="Sensor_HK_TwoCompSys"/>
</dbReference>
<keyword evidence="5" id="KW-0547">Nucleotide-binding</keyword>
<dbReference type="Pfam" id="PF07730">
    <property type="entry name" value="HisKA_3"/>
    <property type="match status" value="1"/>
</dbReference>
<evidence type="ECO:0000313" key="11">
    <source>
        <dbReference type="EMBL" id="MFC5457082.1"/>
    </source>
</evidence>
<dbReference type="InterPro" id="IPR036890">
    <property type="entry name" value="HATPase_C_sf"/>
</dbReference>
<dbReference type="Gene3D" id="3.30.565.10">
    <property type="entry name" value="Histidine kinase-like ATPase, C-terminal domain"/>
    <property type="match status" value="1"/>
</dbReference>
<evidence type="ECO:0000256" key="5">
    <source>
        <dbReference type="ARBA" id="ARBA00022741"/>
    </source>
</evidence>
<feature type="transmembrane region" description="Helical" evidence="9">
    <location>
        <begin position="18"/>
        <end position="37"/>
    </location>
</feature>
<protein>
    <recommendedName>
        <fullName evidence="2">histidine kinase</fullName>
        <ecNumber evidence="2">2.7.13.3</ecNumber>
    </recommendedName>
</protein>
<feature type="transmembrane region" description="Helical" evidence="9">
    <location>
        <begin position="90"/>
        <end position="111"/>
    </location>
</feature>
<dbReference type="EC" id="2.7.13.3" evidence="2"/>
<evidence type="ECO:0000256" key="4">
    <source>
        <dbReference type="ARBA" id="ARBA00022679"/>
    </source>
</evidence>
<evidence type="ECO:0000256" key="6">
    <source>
        <dbReference type="ARBA" id="ARBA00022777"/>
    </source>
</evidence>
<dbReference type="GO" id="GO:0016301">
    <property type="term" value="F:kinase activity"/>
    <property type="evidence" value="ECO:0007669"/>
    <property type="project" value="UniProtKB-KW"/>
</dbReference>
<keyword evidence="9" id="KW-1133">Transmembrane helix</keyword>
<evidence type="ECO:0000256" key="8">
    <source>
        <dbReference type="ARBA" id="ARBA00023012"/>
    </source>
</evidence>
<dbReference type="PROSITE" id="PS50109">
    <property type="entry name" value="HIS_KIN"/>
    <property type="match status" value="1"/>
</dbReference>
<evidence type="ECO:0000256" key="3">
    <source>
        <dbReference type="ARBA" id="ARBA00022553"/>
    </source>
</evidence>
<dbReference type="SUPFAM" id="SSF55874">
    <property type="entry name" value="ATPase domain of HSP90 chaperone/DNA topoisomerase II/histidine kinase"/>
    <property type="match status" value="1"/>
</dbReference>
<keyword evidence="7" id="KW-0067">ATP-binding</keyword>
<name>A0ABW0KWK4_9BACT</name>
<comment type="caution">
    <text evidence="11">The sequence shown here is derived from an EMBL/GenBank/DDBJ whole genome shotgun (WGS) entry which is preliminary data.</text>
</comment>
<dbReference type="PANTHER" id="PTHR24421:SF10">
    <property type="entry name" value="NITRATE_NITRITE SENSOR PROTEIN NARQ"/>
    <property type="match status" value="1"/>
</dbReference>
<keyword evidence="12" id="KW-1185">Reference proteome</keyword>
<evidence type="ECO:0000256" key="2">
    <source>
        <dbReference type="ARBA" id="ARBA00012438"/>
    </source>
</evidence>
<keyword evidence="8" id="KW-0902">Two-component regulatory system</keyword>
<keyword evidence="3" id="KW-0597">Phosphoprotein</keyword>
<dbReference type="RefSeq" id="WP_377170002.1">
    <property type="nucleotide sequence ID" value="NZ_JBHSMQ010000008.1"/>
</dbReference>
<dbReference type="Gene3D" id="1.20.5.1930">
    <property type="match status" value="1"/>
</dbReference>
<reference evidence="12" key="1">
    <citation type="journal article" date="2019" name="Int. J. Syst. Evol. Microbiol.">
        <title>The Global Catalogue of Microorganisms (GCM) 10K type strain sequencing project: providing services to taxonomists for standard genome sequencing and annotation.</title>
        <authorList>
            <consortium name="The Broad Institute Genomics Platform"/>
            <consortium name="The Broad Institute Genome Sequencing Center for Infectious Disease"/>
            <person name="Wu L."/>
            <person name="Ma J."/>
        </authorList>
    </citation>
    <scope>NUCLEOTIDE SEQUENCE [LARGE SCALE GENOMIC DNA]</scope>
    <source>
        <strain evidence="12">CGMCC 4.1469</strain>
    </source>
</reference>
<accession>A0ABW0KWK4</accession>
<dbReference type="InterPro" id="IPR005467">
    <property type="entry name" value="His_kinase_dom"/>
</dbReference>
<proteinExistence type="predicted"/>
<dbReference type="Pfam" id="PF02518">
    <property type="entry name" value="HATPase_c"/>
    <property type="match status" value="1"/>
</dbReference>
<evidence type="ECO:0000256" key="1">
    <source>
        <dbReference type="ARBA" id="ARBA00000085"/>
    </source>
</evidence>
<dbReference type="InterPro" id="IPR003594">
    <property type="entry name" value="HATPase_dom"/>
</dbReference>
<organism evidence="11 12">
    <name type="scientific">Prosthecobacter fluviatilis</name>
    <dbReference type="NCBI Taxonomy" id="445931"/>
    <lineage>
        <taxon>Bacteria</taxon>
        <taxon>Pseudomonadati</taxon>
        <taxon>Verrucomicrobiota</taxon>
        <taxon>Verrucomicrobiia</taxon>
        <taxon>Verrucomicrobiales</taxon>
        <taxon>Verrucomicrobiaceae</taxon>
        <taxon>Prosthecobacter</taxon>
    </lineage>
</organism>
<feature type="domain" description="Histidine kinase" evidence="10">
    <location>
        <begin position="153"/>
        <end position="347"/>
    </location>
</feature>